<proteinExistence type="predicted"/>
<dbReference type="RefSeq" id="WP_259872200.1">
    <property type="nucleotide sequence ID" value="NZ_JAMQJZ010000006.1"/>
</dbReference>
<evidence type="ECO:0008006" key="3">
    <source>
        <dbReference type="Google" id="ProtNLM"/>
    </source>
</evidence>
<dbReference type="EMBL" id="JAMQJZ010000006">
    <property type="protein sequence ID" value="MDC3420623.1"/>
    <property type="molecule type" value="Genomic_DNA"/>
</dbReference>
<organism evidence="1 2">
    <name type="scientific">Aquibacillus koreensis</name>
    <dbReference type="NCBI Taxonomy" id="279446"/>
    <lineage>
        <taxon>Bacteria</taxon>
        <taxon>Bacillati</taxon>
        <taxon>Bacillota</taxon>
        <taxon>Bacilli</taxon>
        <taxon>Bacillales</taxon>
        <taxon>Bacillaceae</taxon>
        <taxon>Aquibacillus</taxon>
    </lineage>
</organism>
<dbReference type="Proteomes" id="UP001145072">
    <property type="component" value="Unassembled WGS sequence"/>
</dbReference>
<evidence type="ECO:0000313" key="1">
    <source>
        <dbReference type="EMBL" id="MDC3420623.1"/>
    </source>
</evidence>
<evidence type="ECO:0000313" key="2">
    <source>
        <dbReference type="Proteomes" id="UP001145072"/>
    </source>
</evidence>
<name>A0A9X4AJR9_9BACI</name>
<reference evidence="1" key="1">
    <citation type="submission" date="2022-06" db="EMBL/GenBank/DDBJ databases">
        <title>Aquibacillus sp. a new bacterium isolated from soil saline samples.</title>
        <authorList>
            <person name="Galisteo C."/>
            <person name="De La Haba R."/>
            <person name="Sanchez-Porro C."/>
            <person name="Ventosa A."/>
        </authorList>
    </citation>
    <scope>NUCLEOTIDE SEQUENCE</scope>
    <source>
        <strain evidence="1">JCM 12387</strain>
    </source>
</reference>
<protein>
    <recommendedName>
        <fullName evidence="3">Peptidyl-prolyl cis-trans isomerase</fullName>
    </recommendedName>
</protein>
<sequence length="163" mass="18637">MIIQLKGKVAYPLTIDPTVWIFDDRKIPFEEAFLSTTKKEETEVDELKKAADRFQREVYRQSVKPPVNKSISRIDKETLLKSTYVIPFEDFLNTAEIAADAKNARLETNEGDVTITIDQLQNSLLLFAKDGKPLKETGPVHLYFRDGTNFDSPIKGFNKIIIE</sequence>
<accession>A0A9X4AJR9</accession>
<comment type="caution">
    <text evidence="1">The sequence shown here is derived from an EMBL/GenBank/DDBJ whole genome shotgun (WGS) entry which is preliminary data.</text>
</comment>
<keyword evidence="2" id="KW-1185">Reference proteome</keyword>
<dbReference type="AlphaFoldDB" id="A0A9X4AJR9"/>
<gene>
    <name evidence="1" type="ORF">NC661_09610</name>
</gene>